<reference evidence="2 3" key="1">
    <citation type="journal article" date="2011" name="Nat. Biotechnol.">
        <title>Comparative genomic analysis of the thermophilic biomass-degrading fungi Myceliophthora thermophila and Thielavia terrestris.</title>
        <authorList>
            <person name="Berka R.M."/>
            <person name="Grigoriev I.V."/>
            <person name="Otillar R."/>
            <person name="Salamov A."/>
            <person name="Grimwood J."/>
            <person name="Reid I."/>
            <person name="Ishmael N."/>
            <person name="John T."/>
            <person name="Darmond C."/>
            <person name="Moisan M.-C."/>
            <person name="Henrissat B."/>
            <person name="Coutinho P.M."/>
            <person name="Lombard V."/>
            <person name="Natvig D.O."/>
            <person name="Lindquist E."/>
            <person name="Schmutz J."/>
            <person name="Lucas S."/>
            <person name="Harris P."/>
            <person name="Powlowski J."/>
            <person name="Bellemare A."/>
            <person name="Taylor D."/>
            <person name="Butler G."/>
            <person name="de Vries R.P."/>
            <person name="Allijn I.E."/>
            <person name="van den Brink J."/>
            <person name="Ushinsky S."/>
            <person name="Storms R."/>
            <person name="Powell A.J."/>
            <person name="Paulsen I.T."/>
            <person name="Elbourne L.D.H."/>
            <person name="Baker S.E."/>
            <person name="Magnuson J."/>
            <person name="LaBoissiere S."/>
            <person name="Clutterbuck A.J."/>
            <person name="Martinez D."/>
            <person name="Wogulis M."/>
            <person name="de Leon A.L."/>
            <person name="Rey M.W."/>
            <person name="Tsang A."/>
        </authorList>
    </citation>
    <scope>NUCLEOTIDE SEQUENCE [LARGE SCALE GENOMIC DNA]</scope>
    <source>
        <strain evidence="3">ATCC 42464 / BCRC 31852 / DSM 1799</strain>
    </source>
</reference>
<dbReference type="RefSeq" id="XP_003662362.1">
    <property type="nucleotide sequence ID" value="XM_003662314.1"/>
</dbReference>
<dbReference type="EMBL" id="CP003003">
    <property type="protein sequence ID" value="AEO57117.1"/>
    <property type="molecule type" value="Genomic_DNA"/>
</dbReference>
<sequence length="181" mass="19320">MHPLATLLWALVSSLSAATITFQVQRSSNPTADEQDAYARIEAAMSAAAARYNRLAPRANKAITVQYVPSVPTADGNFNGNIRFGSNRAYMTERTALHETAHTLGVGQTRAFDDRCAAGSAAGWPSATALLRSWDGPDAVINCGGGHFWPYGLNYESEMSETNADRHCLLVNAMLADGLAG</sequence>
<dbReference type="eggNOG" id="ENOG502SH6C">
    <property type="taxonomic scope" value="Eukaryota"/>
</dbReference>
<dbReference type="OMA" id="FDRKCAA"/>
<dbReference type="HOGENOM" id="CLU_103467_0_0_1"/>
<dbReference type="KEGG" id="mtm:MYCTH_110806"/>
<protein>
    <submittedName>
        <fullName evidence="2">Pectin lyase-like protein</fullName>
        <ecNumber evidence="2">4.2.2.10</ecNumber>
    </submittedName>
</protein>
<proteinExistence type="predicted"/>
<feature type="signal peptide" evidence="1">
    <location>
        <begin position="1"/>
        <end position="17"/>
    </location>
</feature>
<keyword evidence="3" id="KW-1185">Reference proteome</keyword>
<dbReference type="OrthoDB" id="4426724at2759"/>
<evidence type="ECO:0000313" key="2">
    <source>
        <dbReference type="EMBL" id="AEO57117.1"/>
    </source>
</evidence>
<keyword evidence="2" id="KW-0456">Lyase</keyword>
<dbReference type="AlphaFoldDB" id="G2Q8R8"/>
<dbReference type="VEuPathDB" id="FungiDB:MYCTH_110806"/>
<name>G2Q8R8_THET4</name>
<gene>
    <name evidence="2" type="ORF">MYCTH_110806</name>
</gene>
<dbReference type="GO" id="GO:0047490">
    <property type="term" value="F:pectin lyase activity"/>
    <property type="evidence" value="ECO:0007669"/>
    <property type="project" value="UniProtKB-EC"/>
</dbReference>
<dbReference type="Proteomes" id="UP000007322">
    <property type="component" value="Chromosome 2"/>
</dbReference>
<dbReference type="EC" id="4.2.2.10" evidence="2"/>
<dbReference type="GeneID" id="11512415"/>
<evidence type="ECO:0000313" key="3">
    <source>
        <dbReference type="Proteomes" id="UP000007322"/>
    </source>
</evidence>
<feature type="chain" id="PRO_5003436190" evidence="1">
    <location>
        <begin position="18"/>
        <end position="181"/>
    </location>
</feature>
<keyword evidence="1" id="KW-0732">Signal</keyword>
<dbReference type="InParanoid" id="G2Q8R8"/>
<accession>G2Q8R8</accession>
<evidence type="ECO:0000256" key="1">
    <source>
        <dbReference type="SAM" id="SignalP"/>
    </source>
</evidence>
<organism evidence="2 3">
    <name type="scientific">Thermothelomyces thermophilus (strain ATCC 42464 / BCRC 31852 / DSM 1799)</name>
    <name type="common">Sporotrichum thermophile</name>
    <dbReference type="NCBI Taxonomy" id="573729"/>
    <lineage>
        <taxon>Eukaryota</taxon>
        <taxon>Fungi</taxon>
        <taxon>Dikarya</taxon>
        <taxon>Ascomycota</taxon>
        <taxon>Pezizomycotina</taxon>
        <taxon>Sordariomycetes</taxon>
        <taxon>Sordariomycetidae</taxon>
        <taxon>Sordariales</taxon>
        <taxon>Chaetomiaceae</taxon>
        <taxon>Thermothelomyces</taxon>
    </lineage>
</organism>